<evidence type="ECO:0000313" key="4">
    <source>
        <dbReference type="Proteomes" id="UP001427805"/>
    </source>
</evidence>
<comment type="caution">
    <text evidence="3">The sequence shown here is derived from an EMBL/GenBank/DDBJ whole genome shotgun (WGS) entry which is preliminary data.</text>
</comment>
<dbReference type="EMBL" id="JBDIZK010000005">
    <property type="protein sequence ID" value="MEN3747549.1"/>
    <property type="molecule type" value="Genomic_DNA"/>
</dbReference>
<feature type="signal peptide" evidence="1">
    <location>
        <begin position="1"/>
        <end position="21"/>
    </location>
</feature>
<evidence type="ECO:0000256" key="1">
    <source>
        <dbReference type="SAM" id="SignalP"/>
    </source>
</evidence>
<keyword evidence="4" id="KW-1185">Reference proteome</keyword>
<evidence type="ECO:0000259" key="2">
    <source>
        <dbReference type="Pfam" id="PF08308"/>
    </source>
</evidence>
<protein>
    <submittedName>
        <fullName evidence="3">PEGA domain-containing protein</fullName>
    </submittedName>
</protein>
<sequence length="131" mass="13357">MNAYLRIGAALVAVSSLSACATVLRGTNQKFEISSVPPGADVELSTGQTCVTPCKLKLKRKESFTATFKKPGYQTATAQVESKFTGAGAGAGNILAGGIIGVLVDSGNGSMRSLRPSPLEVKLVPADGSAQ</sequence>
<dbReference type="RefSeq" id="WP_346246549.1">
    <property type="nucleotide sequence ID" value="NZ_JBDIZK010000005.1"/>
</dbReference>
<dbReference type="Proteomes" id="UP001427805">
    <property type="component" value="Unassembled WGS sequence"/>
</dbReference>
<proteinExistence type="predicted"/>
<accession>A0ABV0B7H8</accession>
<dbReference type="PROSITE" id="PS51257">
    <property type="entry name" value="PROKAR_LIPOPROTEIN"/>
    <property type="match status" value="1"/>
</dbReference>
<organism evidence="3 4">
    <name type="scientific">Sphingomonas rustica</name>
    <dbReference type="NCBI Taxonomy" id="3103142"/>
    <lineage>
        <taxon>Bacteria</taxon>
        <taxon>Pseudomonadati</taxon>
        <taxon>Pseudomonadota</taxon>
        <taxon>Alphaproteobacteria</taxon>
        <taxon>Sphingomonadales</taxon>
        <taxon>Sphingomonadaceae</taxon>
        <taxon>Sphingomonas</taxon>
    </lineage>
</organism>
<name>A0ABV0B7H8_9SPHN</name>
<dbReference type="Pfam" id="PF08308">
    <property type="entry name" value="PEGA"/>
    <property type="match status" value="1"/>
</dbReference>
<reference evidence="3 4" key="1">
    <citation type="submission" date="2024-05" db="EMBL/GenBank/DDBJ databases">
        <title>Sphingomonas sp. HF-S3 16S ribosomal RNA gene Genome sequencing and assembly.</title>
        <authorList>
            <person name="Lee H."/>
        </authorList>
    </citation>
    <scope>NUCLEOTIDE SEQUENCE [LARGE SCALE GENOMIC DNA]</scope>
    <source>
        <strain evidence="3 4">HF-S3</strain>
    </source>
</reference>
<dbReference type="InterPro" id="IPR013229">
    <property type="entry name" value="PEGA"/>
</dbReference>
<feature type="chain" id="PRO_5045177547" evidence="1">
    <location>
        <begin position="22"/>
        <end position="131"/>
    </location>
</feature>
<evidence type="ECO:0000313" key="3">
    <source>
        <dbReference type="EMBL" id="MEN3747549.1"/>
    </source>
</evidence>
<feature type="domain" description="PEGA" evidence="2">
    <location>
        <begin position="32"/>
        <end position="81"/>
    </location>
</feature>
<gene>
    <name evidence="3" type="ORF">TPR58_10250</name>
</gene>
<keyword evidence="1" id="KW-0732">Signal</keyword>